<evidence type="ECO:0000313" key="2">
    <source>
        <dbReference type="Proteomes" id="UP000033881"/>
    </source>
</evidence>
<evidence type="ECO:0000313" key="1">
    <source>
        <dbReference type="EMBL" id="KKQ98663.1"/>
    </source>
</evidence>
<gene>
    <name evidence="1" type="ORF">UT24_C0037G0002</name>
</gene>
<accession>A0A0G0M3A7</accession>
<sequence length="83" mass="9461">MTQEEHESIEALANQIYNLAMYNAKRDDALDNPEYLAFEIISLSEYMADSPEHARMSASIIANSYELTKGTAVEIKKYYSLAY</sequence>
<dbReference type="AlphaFoldDB" id="A0A0G0M3A7"/>
<organism evidence="1 2">
    <name type="scientific">Candidatus Woesebacteria bacterium GW2011_GWB1_39_12</name>
    <dbReference type="NCBI Taxonomy" id="1618574"/>
    <lineage>
        <taxon>Bacteria</taxon>
        <taxon>Candidatus Woeseibacteriota</taxon>
    </lineage>
</organism>
<name>A0A0G0M3A7_9BACT</name>
<dbReference type="EMBL" id="LBWB01000037">
    <property type="protein sequence ID" value="KKQ98663.1"/>
    <property type="molecule type" value="Genomic_DNA"/>
</dbReference>
<dbReference type="PROSITE" id="PS50890">
    <property type="entry name" value="PUA"/>
    <property type="match status" value="1"/>
</dbReference>
<proteinExistence type="predicted"/>
<comment type="caution">
    <text evidence="1">The sequence shown here is derived from an EMBL/GenBank/DDBJ whole genome shotgun (WGS) entry which is preliminary data.</text>
</comment>
<dbReference type="Proteomes" id="UP000033881">
    <property type="component" value="Unassembled WGS sequence"/>
</dbReference>
<protein>
    <submittedName>
        <fullName evidence="1">Uncharacterized protein</fullName>
    </submittedName>
</protein>
<dbReference type="STRING" id="1618574.UT24_C0037G0002"/>
<reference evidence="1 2" key="1">
    <citation type="journal article" date="2015" name="Nature">
        <title>rRNA introns, odd ribosomes, and small enigmatic genomes across a large radiation of phyla.</title>
        <authorList>
            <person name="Brown C.T."/>
            <person name="Hug L.A."/>
            <person name="Thomas B.C."/>
            <person name="Sharon I."/>
            <person name="Castelle C.J."/>
            <person name="Singh A."/>
            <person name="Wilkins M.J."/>
            <person name="Williams K.H."/>
            <person name="Banfield J.F."/>
        </authorList>
    </citation>
    <scope>NUCLEOTIDE SEQUENCE [LARGE SCALE GENOMIC DNA]</scope>
</reference>